<dbReference type="GO" id="GO:0003677">
    <property type="term" value="F:DNA binding"/>
    <property type="evidence" value="ECO:0007669"/>
    <property type="project" value="UniProtKB-KW"/>
</dbReference>
<dbReference type="CDD" id="cd00038">
    <property type="entry name" value="CAP_ED"/>
    <property type="match status" value="1"/>
</dbReference>
<dbReference type="Gene3D" id="1.10.10.10">
    <property type="entry name" value="Winged helix-like DNA-binding domain superfamily/Winged helix DNA-binding domain"/>
    <property type="match status" value="1"/>
</dbReference>
<dbReference type="SUPFAM" id="SSF51206">
    <property type="entry name" value="cAMP-binding domain-like"/>
    <property type="match status" value="1"/>
</dbReference>
<evidence type="ECO:0000259" key="4">
    <source>
        <dbReference type="PROSITE" id="PS50042"/>
    </source>
</evidence>
<keyword evidence="1" id="KW-0805">Transcription regulation</keyword>
<dbReference type="GO" id="GO:0005829">
    <property type="term" value="C:cytosol"/>
    <property type="evidence" value="ECO:0007669"/>
    <property type="project" value="TreeGrafter"/>
</dbReference>
<comment type="caution">
    <text evidence="6">The sequence shown here is derived from an EMBL/GenBank/DDBJ whole genome shotgun (WGS) entry which is preliminary data.</text>
</comment>
<evidence type="ECO:0000256" key="1">
    <source>
        <dbReference type="ARBA" id="ARBA00023015"/>
    </source>
</evidence>
<reference evidence="6 7" key="1">
    <citation type="submission" date="2016-10" db="EMBL/GenBank/DDBJ databases">
        <authorList>
            <person name="Varghese N."/>
            <person name="Submissions S."/>
        </authorList>
    </citation>
    <scope>NUCLEOTIDE SEQUENCE [LARGE SCALE GENOMIC DNA]</scope>
    <source>
        <strain evidence="6 7">DSM 18839</strain>
    </source>
</reference>
<keyword evidence="7" id="KW-1185">Reference proteome</keyword>
<dbReference type="InterPro" id="IPR036390">
    <property type="entry name" value="WH_DNA-bd_sf"/>
</dbReference>
<proteinExistence type="predicted"/>
<keyword evidence="2" id="KW-0238">DNA-binding</keyword>
<feature type="domain" description="Cyclic nucleotide-binding" evidence="4">
    <location>
        <begin position="12"/>
        <end position="132"/>
    </location>
</feature>
<dbReference type="PROSITE" id="PS50042">
    <property type="entry name" value="CNMP_BINDING_3"/>
    <property type="match status" value="1"/>
</dbReference>
<dbReference type="PROSITE" id="PS51063">
    <property type="entry name" value="HTH_CRP_2"/>
    <property type="match status" value="1"/>
</dbReference>
<dbReference type="Pfam" id="PF00027">
    <property type="entry name" value="cNMP_binding"/>
    <property type="match status" value="1"/>
</dbReference>
<dbReference type="InterPro" id="IPR050397">
    <property type="entry name" value="Env_Response_Regulators"/>
</dbReference>
<dbReference type="AlphaFoldDB" id="A0A8G2F200"/>
<keyword evidence="3" id="KW-0804">Transcription</keyword>
<dbReference type="Gene3D" id="2.60.120.10">
    <property type="entry name" value="Jelly Rolls"/>
    <property type="match status" value="1"/>
</dbReference>
<dbReference type="SUPFAM" id="SSF46785">
    <property type="entry name" value="Winged helix' DNA-binding domain"/>
    <property type="match status" value="1"/>
</dbReference>
<dbReference type="SMART" id="SM00100">
    <property type="entry name" value="cNMP"/>
    <property type="match status" value="1"/>
</dbReference>
<dbReference type="Proteomes" id="UP000198615">
    <property type="component" value="Unassembled WGS sequence"/>
</dbReference>
<accession>A0A8G2F200</accession>
<evidence type="ECO:0000259" key="5">
    <source>
        <dbReference type="PROSITE" id="PS51063"/>
    </source>
</evidence>
<dbReference type="InterPro" id="IPR014710">
    <property type="entry name" value="RmlC-like_jellyroll"/>
</dbReference>
<dbReference type="InterPro" id="IPR012318">
    <property type="entry name" value="HTH_CRP"/>
</dbReference>
<evidence type="ECO:0000256" key="3">
    <source>
        <dbReference type="ARBA" id="ARBA00023163"/>
    </source>
</evidence>
<name>A0A8G2F200_9PROT</name>
<evidence type="ECO:0000313" key="7">
    <source>
        <dbReference type="Proteomes" id="UP000198615"/>
    </source>
</evidence>
<sequence>MLAADDLRAATLFSRLSDREIDALIPIVREQTLAKGTPLFHEGEPMDRLYLVISGWVTLFRDTNTGQRVVIRVFGPGETLAEAALFLDSAFPASGEVAEDARLVSIDRAAFERLLAASPRVATGMIASLAMHLRALTVEVEQLKTRTATERIAAFLLTCCPNGRKARSTFELPYDKSLIAQRLGMQPESLSRNLAKLGCHGISIDRNRVTIDDPKVLENALGSGTLGRLSSG</sequence>
<dbReference type="SMART" id="SM00419">
    <property type="entry name" value="HTH_CRP"/>
    <property type="match status" value="1"/>
</dbReference>
<feature type="domain" description="HTH crp-type" evidence="5">
    <location>
        <begin position="146"/>
        <end position="215"/>
    </location>
</feature>
<dbReference type="InterPro" id="IPR000595">
    <property type="entry name" value="cNMP-bd_dom"/>
</dbReference>
<dbReference type="RefSeq" id="WP_093148693.1">
    <property type="nucleotide sequence ID" value="NZ_FNBW01000003.1"/>
</dbReference>
<dbReference type="GO" id="GO:0003700">
    <property type="term" value="F:DNA-binding transcription factor activity"/>
    <property type="evidence" value="ECO:0007669"/>
    <property type="project" value="TreeGrafter"/>
</dbReference>
<dbReference type="PANTHER" id="PTHR24567:SF74">
    <property type="entry name" value="HTH-TYPE TRANSCRIPTIONAL REGULATOR ARCR"/>
    <property type="match status" value="1"/>
</dbReference>
<dbReference type="PANTHER" id="PTHR24567">
    <property type="entry name" value="CRP FAMILY TRANSCRIPTIONAL REGULATORY PROTEIN"/>
    <property type="match status" value="1"/>
</dbReference>
<evidence type="ECO:0000256" key="2">
    <source>
        <dbReference type="ARBA" id="ARBA00023125"/>
    </source>
</evidence>
<dbReference type="InterPro" id="IPR036388">
    <property type="entry name" value="WH-like_DNA-bd_sf"/>
</dbReference>
<organism evidence="6 7">
    <name type="scientific">Thalassobaculum litoreum DSM 18839</name>
    <dbReference type="NCBI Taxonomy" id="1123362"/>
    <lineage>
        <taxon>Bacteria</taxon>
        <taxon>Pseudomonadati</taxon>
        <taxon>Pseudomonadota</taxon>
        <taxon>Alphaproteobacteria</taxon>
        <taxon>Rhodospirillales</taxon>
        <taxon>Thalassobaculaceae</taxon>
        <taxon>Thalassobaculum</taxon>
    </lineage>
</organism>
<dbReference type="EMBL" id="FNBW01000003">
    <property type="protein sequence ID" value="SDF37188.1"/>
    <property type="molecule type" value="Genomic_DNA"/>
</dbReference>
<protein>
    <submittedName>
        <fullName evidence="6">cAMP-binding domain of CRP or a regulatory subunit of cAMP-dependent protein kinases</fullName>
    </submittedName>
</protein>
<evidence type="ECO:0000313" key="6">
    <source>
        <dbReference type="EMBL" id="SDF37188.1"/>
    </source>
</evidence>
<gene>
    <name evidence="6" type="ORF">SAMN05660686_01046</name>
</gene>
<dbReference type="InterPro" id="IPR018490">
    <property type="entry name" value="cNMP-bd_dom_sf"/>
</dbReference>
<dbReference type="Pfam" id="PF13545">
    <property type="entry name" value="HTH_Crp_2"/>
    <property type="match status" value="1"/>
</dbReference>
<dbReference type="OrthoDB" id="190787at2"/>